<protein>
    <submittedName>
        <fullName evidence="1">Uncharacterized protein</fullName>
    </submittedName>
</protein>
<reference evidence="1" key="2">
    <citation type="journal article" date="2015" name="Fish Shellfish Immunol.">
        <title>Early steps in the European eel (Anguilla anguilla)-Vibrio vulnificus interaction in the gills: Role of the RtxA13 toxin.</title>
        <authorList>
            <person name="Callol A."/>
            <person name="Pajuelo D."/>
            <person name="Ebbesson L."/>
            <person name="Teles M."/>
            <person name="MacKenzie S."/>
            <person name="Amaro C."/>
        </authorList>
    </citation>
    <scope>NUCLEOTIDE SEQUENCE</scope>
</reference>
<proteinExistence type="predicted"/>
<reference evidence="1" key="1">
    <citation type="submission" date="2014-11" db="EMBL/GenBank/DDBJ databases">
        <authorList>
            <person name="Amaro Gonzalez C."/>
        </authorList>
    </citation>
    <scope>NUCLEOTIDE SEQUENCE</scope>
</reference>
<dbReference type="AlphaFoldDB" id="A0A0E9WM98"/>
<dbReference type="EMBL" id="GBXM01017161">
    <property type="protein sequence ID" value="JAH91416.1"/>
    <property type="molecule type" value="Transcribed_RNA"/>
</dbReference>
<organism evidence="1">
    <name type="scientific">Anguilla anguilla</name>
    <name type="common">European freshwater eel</name>
    <name type="synonym">Muraena anguilla</name>
    <dbReference type="NCBI Taxonomy" id="7936"/>
    <lineage>
        <taxon>Eukaryota</taxon>
        <taxon>Metazoa</taxon>
        <taxon>Chordata</taxon>
        <taxon>Craniata</taxon>
        <taxon>Vertebrata</taxon>
        <taxon>Euteleostomi</taxon>
        <taxon>Actinopterygii</taxon>
        <taxon>Neopterygii</taxon>
        <taxon>Teleostei</taxon>
        <taxon>Anguilliformes</taxon>
        <taxon>Anguillidae</taxon>
        <taxon>Anguilla</taxon>
    </lineage>
</organism>
<evidence type="ECO:0000313" key="1">
    <source>
        <dbReference type="EMBL" id="JAH91416.1"/>
    </source>
</evidence>
<name>A0A0E9WM98_ANGAN</name>
<sequence length="50" mass="5555">MAGGGLARSSQSYPTLCMRGHLPWQLSRDKTNIKKTVNVLCRPSNNIEKP</sequence>
<accession>A0A0E9WM98</accession>